<dbReference type="PATRIC" id="fig|270351.10.peg.4016"/>
<dbReference type="RefSeq" id="WP_060848181.1">
    <property type="nucleotide sequence ID" value="NZ_AP014704.1"/>
</dbReference>
<dbReference type="EMBL" id="AP014704">
    <property type="protein sequence ID" value="BAQ47191.1"/>
    <property type="molecule type" value="Genomic_DNA"/>
</dbReference>
<protein>
    <submittedName>
        <fullName evidence="3">Uncharacterized protein</fullName>
    </submittedName>
</protein>
<evidence type="ECO:0000313" key="3">
    <source>
        <dbReference type="EMBL" id="BAQ47191.1"/>
    </source>
</evidence>
<organism evidence="3 4">
    <name type="scientific">Methylobacterium aquaticum</name>
    <dbReference type="NCBI Taxonomy" id="270351"/>
    <lineage>
        <taxon>Bacteria</taxon>
        <taxon>Pseudomonadati</taxon>
        <taxon>Pseudomonadota</taxon>
        <taxon>Alphaproteobacteria</taxon>
        <taxon>Hyphomicrobiales</taxon>
        <taxon>Methylobacteriaceae</taxon>
        <taxon>Methylobacterium</taxon>
    </lineage>
</organism>
<feature type="signal peptide" evidence="2">
    <location>
        <begin position="1"/>
        <end position="27"/>
    </location>
</feature>
<evidence type="ECO:0000256" key="2">
    <source>
        <dbReference type="SAM" id="SignalP"/>
    </source>
</evidence>
<dbReference type="Proteomes" id="UP000061432">
    <property type="component" value="Chromosome"/>
</dbReference>
<dbReference type="OrthoDB" id="8005173at2"/>
<dbReference type="KEGG" id="maqu:Maq22A_c20770"/>
<feature type="chain" id="PRO_5002189003" evidence="2">
    <location>
        <begin position="28"/>
        <end position="127"/>
    </location>
</feature>
<reference evidence="3 4" key="1">
    <citation type="journal article" date="2015" name="Genome Announc.">
        <title>Complete Genome Sequence of Methylobacterium aquaticum Strain 22A, Isolated from Racomitrium japonicum Moss.</title>
        <authorList>
            <person name="Tani A."/>
            <person name="Ogura Y."/>
            <person name="Hayashi T."/>
            <person name="Kimbara K."/>
        </authorList>
    </citation>
    <scope>NUCLEOTIDE SEQUENCE [LARGE SCALE GENOMIC DNA]</scope>
    <source>
        <strain evidence="3 4">MA-22A</strain>
    </source>
</reference>
<proteinExistence type="predicted"/>
<gene>
    <name evidence="3" type="ORF">Maq22A_c20770</name>
</gene>
<feature type="region of interest" description="Disordered" evidence="1">
    <location>
        <begin position="28"/>
        <end position="127"/>
    </location>
</feature>
<evidence type="ECO:0000313" key="4">
    <source>
        <dbReference type="Proteomes" id="UP000061432"/>
    </source>
</evidence>
<dbReference type="AlphaFoldDB" id="A0A0C6F3I1"/>
<name>A0A0C6F3I1_9HYPH</name>
<dbReference type="STRING" id="270351.Maq22A_c20770"/>
<evidence type="ECO:0000256" key="1">
    <source>
        <dbReference type="SAM" id="MobiDB-lite"/>
    </source>
</evidence>
<sequence>MRPLALRFAPPLLGLLAGGTLAGAALAQGSPTPVAPATQPGGAAAYPNSPGGQPAAERDGRSVATDHAACPGPGPCPAAPGPSGAADTNRTAAPSSSVGRAGPVPSTAYPDAPGGLPSNRPDGAAPR</sequence>
<reference evidence="4" key="2">
    <citation type="submission" date="2015-01" db="EMBL/GenBank/DDBJ databases">
        <title>Complete genome sequence of Methylobacterium aquaticum strain 22A.</title>
        <authorList>
            <person name="Tani A."/>
            <person name="Ogura Y."/>
            <person name="Hayashi T."/>
        </authorList>
    </citation>
    <scope>NUCLEOTIDE SEQUENCE [LARGE SCALE GENOMIC DNA]</scope>
    <source>
        <strain evidence="4">MA-22A</strain>
    </source>
</reference>
<keyword evidence="2" id="KW-0732">Signal</keyword>
<feature type="compositionally biased region" description="Polar residues" evidence="1">
    <location>
        <begin position="88"/>
        <end position="98"/>
    </location>
</feature>
<accession>A0A0C6F3I1</accession>